<reference evidence="1 2" key="1">
    <citation type="submission" date="2019-07" db="EMBL/GenBank/DDBJ databases">
        <title>Aquicoccus porphyridii gen. nov., sp. nov., isolated from a small marine red alga, Porphyridium marinum.</title>
        <authorList>
            <person name="Liu L."/>
        </authorList>
    </citation>
    <scope>NUCLEOTIDE SEQUENCE [LARGE SCALE GENOMIC DNA]</scope>
    <source>
        <strain evidence="1 2">L1 8-17</strain>
    </source>
</reference>
<dbReference type="Gene3D" id="3.90.550.10">
    <property type="entry name" value="Spore Coat Polysaccharide Biosynthesis Protein SpsA, Chain A"/>
    <property type="match status" value="1"/>
</dbReference>
<keyword evidence="1" id="KW-0808">Transferase</keyword>
<dbReference type="SUPFAM" id="SSF53448">
    <property type="entry name" value="Nucleotide-diphospho-sugar transferases"/>
    <property type="match status" value="1"/>
</dbReference>
<gene>
    <name evidence="1" type="ORF">FLO80_15745</name>
</gene>
<name>A0A5A9Z511_9RHOB</name>
<keyword evidence="2" id="KW-1185">Reference proteome</keyword>
<dbReference type="AlphaFoldDB" id="A0A5A9Z511"/>
<dbReference type="Pfam" id="PF13641">
    <property type="entry name" value="Glyco_tranf_2_3"/>
    <property type="match status" value="1"/>
</dbReference>
<dbReference type="PANTHER" id="PTHR43685:SF3">
    <property type="entry name" value="SLR2126 PROTEIN"/>
    <property type="match status" value="1"/>
</dbReference>
<organism evidence="1 2">
    <name type="scientific">Aquicoccus porphyridii</name>
    <dbReference type="NCBI Taxonomy" id="1852029"/>
    <lineage>
        <taxon>Bacteria</taxon>
        <taxon>Pseudomonadati</taxon>
        <taxon>Pseudomonadota</taxon>
        <taxon>Alphaproteobacteria</taxon>
        <taxon>Rhodobacterales</taxon>
        <taxon>Paracoccaceae</taxon>
        <taxon>Aquicoccus</taxon>
    </lineage>
</organism>
<dbReference type="RefSeq" id="WP_111364345.1">
    <property type="nucleotide sequence ID" value="NZ_VINQ01000014.1"/>
</dbReference>
<sequence>MTPPPVSVVIVSRDRPESLIWCLTGVAGLRYPAFEVVVVADPQGVDAVRASRFDGRAKLIPFDRANISAARNLGIAQAAGEIVAFIDDDAVPEPTWLSFLTAPFANPDVAAAGGFVRGRNGISFQWKARMVDACGRAEPQRVDEAQPTVLHPGPGQAVKTEGTNMALRRQGLARIGGFDPNFRFYLDETDLNMRLARAGMATAIAPMAQVHHAYAASLRRSADRAVRDLHEIGASWAVFLRKHCPEEQRARRWQEVQNDERARLEDQQARGLIDEADVPRIFASLSGGFAEGQQRAIAPLPGIGAPQAEFLTAPGAKGPSVVLSGRSWQAGRLRREARERVARGETVSLFLFSPSTRFHRVRLSPEGVWEQVGGLFGRSERSEPLFRLAGFRARVNREARRVAALRAIGES</sequence>
<protein>
    <submittedName>
        <fullName evidence="1">Glycosyltransferase</fullName>
    </submittedName>
</protein>
<dbReference type="GO" id="GO:0016740">
    <property type="term" value="F:transferase activity"/>
    <property type="evidence" value="ECO:0007669"/>
    <property type="project" value="UniProtKB-KW"/>
</dbReference>
<dbReference type="PANTHER" id="PTHR43685">
    <property type="entry name" value="GLYCOSYLTRANSFERASE"/>
    <property type="match status" value="1"/>
</dbReference>
<dbReference type="InterPro" id="IPR029044">
    <property type="entry name" value="Nucleotide-diphossugar_trans"/>
</dbReference>
<accession>A0A5A9Z511</accession>
<proteinExistence type="predicted"/>
<dbReference type="InterPro" id="IPR050834">
    <property type="entry name" value="Glycosyltransf_2"/>
</dbReference>
<evidence type="ECO:0000313" key="1">
    <source>
        <dbReference type="EMBL" id="KAA0912277.1"/>
    </source>
</evidence>
<comment type="caution">
    <text evidence="1">The sequence shown here is derived from an EMBL/GenBank/DDBJ whole genome shotgun (WGS) entry which is preliminary data.</text>
</comment>
<dbReference type="Proteomes" id="UP000325291">
    <property type="component" value="Unassembled WGS sequence"/>
</dbReference>
<evidence type="ECO:0000313" key="2">
    <source>
        <dbReference type="Proteomes" id="UP000325291"/>
    </source>
</evidence>
<dbReference type="EMBL" id="VINQ01000014">
    <property type="protein sequence ID" value="KAA0912277.1"/>
    <property type="molecule type" value="Genomic_DNA"/>
</dbReference>